<dbReference type="Pfam" id="PF01425">
    <property type="entry name" value="Amidase"/>
    <property type="match status" value="1"/>
</dbReference>
<evidence type="ECO:0000259" key="2">
    <source>
        <dbReference type="Pfam" id="PF01425"/>
    </source>
</evidence>
<dbReference type="InterPro" id="IPR020556">
    <property type="entry name" value="Amidase_CS"/>
</dbReference>
<dbReference type="AlphaFoldDB" id="A0AA35S329"/>
<dbReference type="PANTHER" id="PTHR11895:SF7">
    <property type="entry name" value="GLUTAMYL-TRNA(GLN) AMIDOTRANSFERASE SUBUNIT A, MITOCHONDRIAL"/>
    <property type="match status" value="1"/>
</dbReference>
<accession>A0AA35S329</accession>
<sequence length="468" mass="50327">MDKKDIPFLTATELSNLIASKELSPVEAAEAYLDRIDDLDFQFNSYLTVTREEALRAARQAEQEIMQGNIRGPMHGVPIAVKDQMWTKGIRTTGGSRILADFVPDEDATVIAKLKDAGAVLLGKTNLSEFAITPFSHRFSLPRNPWDLDLSAGGSSSGSGAATAAFLCATSLGEDTGGSIRRPAAWCGLVGMRPTWGLVSRYGLMKGIWSMDTVGPISRSVADAAITLGAIAGHDHKDPYSWNKPVPDYLGALDGDISGVRIGVVSELLHDEVVEPETRDVVQRAIAVLGELGALVEEVSIPLTAHANTVSSILLAAEPAQNQREWVLDRLEDYGHDNRIGLLVGSLMPGVAYLKAQKLRSMLRQQVHETLENYDVLVSPTAGRPAVARQDDPVITSKEMAGRMPYMRTNTFNLSSTPAVSVPCGFNSGSLPIGLQVAGRPGGDATVLKVAHAYEQATSWHTMRPPHA</sequence>
<comment type="caution">
    <text evidence="3">The sequence shown here is derived from an EMBL/GenBank/DDBJ whole genome shotgun (WGS) entry which is preliminary data.</text>
</comment>
<comment type="similarity">
    <text evidence="1">Belongs to the amidase family.</text>
</comment>
<dbReference type="InterPro" id="IPR036928">
    <property type="entry name" value="AS_sf"/>
</dbReference>
<reference evidence="3" key="1">
    <citation type="submission" date="2023-03" db="EMBL/GenBank/DDBJ databases">
        <authorList>
            <person name="Steffen K."/>
            <person name="Cardenas P."/>
        </authorList>
    </citation>
    <scope>NUCLEOTIDE SEQUENCE</scope>
</reference>
<dbReference type="InterPro" id="IPR000120">
    <property type="entry name" value="Amidase"/>
</dbReference>
<organism evidence="3 4">
    <name type="scientific">Geodia barretti</name>
    <name type="common">Barrett's horny sponge</name>
    <dbReference type="NCBI Taxonomy" id="519541"/>
    <lineage>
        <taxon>Eukaryota</taxon>
        <taxon>Metazoa</taxon>
        <taxon>Porifera</taxon>
        <taxon>Demospongiae</taxon>
        <taxon>Heteroscleromorpha</taxon>
        <taxon>Tetractinellida</taxon>
        <taxon>Astrophorina</taxon>
        <taxon>Geodiidae</taxon>
        <taxon>Geodia</taxon>
    </lineage>
</organism>
<feature type="domain" description="Amidase" evidence="2">
    <location>
        <begin position="27"/>
        <end position="448"/>
    </location>
</feature>
<dbReference type="Proteomes" id="UP001174909">
    <property type="component" value="Unassembled WGS sequence"/>
</dbReference>
<dbReference type="InterPro" id="IPR023631">
    <property type="entry name" value="Amidase_dom"/>
</dbReference>
<evidence type="ECO:0000313" key="4">
    <source>
        <dbReference type="Proteomes" id="UP001174909"/>
    </source>
</evidence>
<dbReference type="GO" id="GO:0003824">
    <property type="term" value="F:catalytic activity"/>
    <property type="evidence" value="ECO:0007669"/>
    <property type="project" value="InterPro"/>
</dbReference>
<dbReference type="PANTHER" id="PTHR11895">
    <property type="entry name" value="TRANSAMIDASE"/>
    <property type="match status" value="1"/>
</dbReference>
<dbReference type="SUPFAM" id="SSF75304">
    <property type="entry name" value="Amidase signature (AS) enzymes"/>
    <property type="match status" value="1"/>
</dbReference>
<evidence type="ECO:0000313" key="3">
    <source>
        <dbReference type="EMBL" id="CAI8022364.1"/>
    </source>
</evidence>
<evidence type="ECO:0000256" key="1">
    <source>
        <dbReference type="ARBA" id="ARBA00009199"/>
    </source>
</evidence>
<protein>
    <submittedName>
        <fullName evidence="3">Glutamyl-tRNA(Gln) amidotransferase subunit A</fullName>
    </submittedName>
</protein>
<keyword evidence="4" id="KW-1185">Reference proteome</keyword>
<dbReference type="PROSITE" id="PS00571">
    <property type="entry name" value="AMIDASES"/>
    <property type="match status" value="1"/>
</dbReference>
<dbReference type="Gene3D" id="3.90.1300.10">
    <property type="entry name" value="Amidase signature (AS) domain"/>
    <property type="match status" value="1"/>
</dbReference>
<gene>
    <name evidence="3" type="ORF">GBAR_LOCUS13149</name>
</gene>
<proteinExistence type="inferred from homology"/>
<name>A0AA35S329_GEOBA</name>
<dbReference type="EMBL" id="CASHTH010001947">
    <property type="protein sequence ID" value="CAI8022364.1"/>
    <property type="molecule type" value="Genomic_DNA"/>
</dbReference>